<keyword evidence="3" id="KW-1185">Reference proteome</keyword>
<dbReference type="AlphaFoldDB" id="A0AB34JZJ2"/>
<accession>A0AB34JZJ2</accession>
<evidence type="ECO:0000313" key="3">
    <source>
        <dbReference type="Proteomes" id="UP001515480"/>
    </source>
</evidence>
<protein>
    <submittedName>
        <fullName evidence="2">Uncharacterized protein</fullName>
    </submittedName>
</protein>
<gene>
    <name evidence="2" type="ORF">AB1Y20_009014</name>
</gene>
<feature type="region of interest" description="Disordered" evidence="1">
    <location>
        <begin position="1"/>
        <end position="56"/>
    </location>
</feature>
<reference evidence="2 3" key="1">
    <citation type="journal article" date="2024" name="Science">
        <title>Giant polyketide synthase enzymes in the biosynthesis of giant marine polyether toxins.</title>
        <authorList>
            <person name="Fallon T.R."/>
            <person name="Shende V.V."/>
            <person name="Wierzbicki I.H."/>
            <person name="Pendleton A.L."/>
            <person name="Watervoot N.F."/>
            <person name="Auber R.P."/>
            <person name="Gonzalez D.J."/>
            <person name="Wisecaver J.H."/>
            <person name="Moore B.S."/>
        </authorList>
    </citation>
    <scope>NUCLEOTIDE SEQUENCE [LARGE SCALE GENOMIC DNA]</scope>
    <source>
        <strain evidence="2 3">12B1</strain>
    </source>
</reference>
<feature type="compositionally biased region" description="Acidic residues" evidence="1">
    <location>
        <begin position="20"/>
        <end position="32"/>
    </location>
</feature>
<comment type="caution">
    <text evidence="2">The sequence shown here is derived from an EMBL/GenBank/DDBJ whole genome shotgun (WGS) entry which is preliminary data.</text>
</comment>
<evidence type="ECO:0000313" key="2">
    <source>
        <dbReference type="EMBL" id="KAL1527628.1"/>
    </source>
</evidence>
<dbReference type="EMBL" id="JBGBPQ010000002">
    <property type="protein sequence ID" value="KAL1527628.1"/>
    <property type="molecule type" value="Genomic_DNA"/>
</dbReference>
<dbReference type="Proteomes" id="UP001515480">
    <property type="component" value="Unassembled WGS sequence"/>
</dbReference>
<sequence>MEVVPPPQGGDEQQRTNTLSEDELLDGVEEDWNTAILGPNHGQGAQGEAMPPPPPRAPHELELEQAAATPVMNEAAPRPHIPSPTYTSSSATAEIHQIKSDGGYLQIFYSNTPRADKIALDDQGMIIQAINTSIAQHKDESLFPMIESGSILIKDKWMCAQVTMSSYDQCVKFAEEYGDLPIYDQGDRIAIYGVSRSTSNRHESPLGAQRCYGYRRTVASLPPAQHGGCAPPPPQTHVFQIDYTSG</sequence>
<organism evidence="2 3">
    <name type="scientific">Prymnesium parvum</name>
    <name type="common">Toxic golden alga</name>
    <dbReference type="NCBI Taxonomy" id="97485"/>
    <lineage>
        <taxon>Eukaryota</taxon>
        <taxon>Haptista</taxon>
        <taxon>Haptophyta</taxon>
        <taxon>Prymnesiophyceae</taxon>
        <taxon>Prymnesiales</taxon>
        <taxon>Prymnesiaceae</taxon>
        <taxon>Prymnesium</taxon>
    </lineage>
</organism>
<name>A0AB34JZJ2_PRYPA</name>
<proteinExistence type="predicted"/>
<evidence type="ECO:0000256" key="1">
    <source>
        <dbReference type="SAM" id="MobiDB-lite"/>
    </source>
</evidence>